<protein>
    <submittedName>
        <fullName evidence="1">Uncharacterized protein</fullName>
    </submittedName>
</protein>
<proteinExistence type="predicted"/>
<comment type="caution">
    <text evidence="1">The sequence shown here is derived from an EMBL/GenBank/DDBJ whole genome shotgun (WGS) entry which is preliminary data.</text>
</comment>
<sequence>MAFPGSKLALLLKVSISWPLESWLKHSDIVVLESQKVSGCLVAYFVSGNLLSKQLKHWWETSPNKAFKADSQRLAILVQVSLSV</sequence>
<accession>A0A837G5B3</accession>
<reference evidence="1" key="1">
    <citation type="journal article" date="2015" name="BMC Genomics">
        <title>Genome mining reveals unlocked bioactive potential of marine Gram-negative bacteria.</title>
        <authorList>
            <person name="Machado H."/>
            <person name="Sonnenschein E.C."/>
            <person name="Melchiorsen J."/>
            <person name="Gram L."/>
        </authorList>
    </citation>
    <scope>NUCLEOTIDE SEQUENCE</scope>
    <source>
        <strain evidence="1">S2052</strain>
    </source>
</reference>
<dbReference type="EMBL" id="JXXR01000017">
    <property type="protein sequence ID" value="KJY70583.1"/>
    <property type="molecule type" value="Genomic_DNA"/>
</dbReference>
<dbReference type="AlphaFoldDB" id="A0A837G5B3"/>
<evidence type="ECO:0000313" key="1">
    <source>
        <dbReference type="EMBL" id="KJY70583.1"/>
    </source>
</evidence>
<gene>
    <name evidence="1" type="ORF">TW71_17130</name>
</gene>
<organism evidence="1">
    <name type="scientific">Vibrio coralliilyticus</name>
    <dbReference type="NCBI Taxonomy" id="190893"/>
    <lineage>
        <taxon>Bacteria</taxon>
        <taxon>Pseudomonadati</taxon>
        <taxon>Pseudomonadota</taxon>
        <taxon>Gammaproteobacteria</taxon>
        <taxon>Vibrionales</taxon>
        <taxon>Vibrionaceae</taxon>
        <taxon>Vibrio</taxon>
    </lineage>
</organism>
<name>A0A837G5B3_9VIBR</name>